<comment type="caution">
    <text evidence="3">The sequence shown here is derived from an EMBL/GenBank/DDBJ whole genome shotgun (WGS) entry which is preliminary data.</text>
</comment>
<accession>N6X6J2</accession>
<dbReference type="CDD" id="cd04179">
    <property type="entry name" value="DPM_DPG-synthase_like"/>
    <property type="match status" value="1"/>
</dbReference>
<dbReference type="Proteomes" id="UP000013015">
    <property type="component" value="Unassembled WGS sequence"/>
</dbReference>
<dbReference type="InterPro" id="IPR050256">
    <property type="entry name" value="Glycosyltransferase_2"/>
</dbReference>
<keyword evidence="4" id="KW-1185">Reference proteome</keyword>
<proteinExistence type="inferred from homology"/>
<dbReference type="AlphaFoldDB" id="N6X6J2"/>
<keyword evidence="3" id="KW-0808">Transferase</keyword>
<evidence type="ECO:0000313" key="3">
    <source>
        <dbReference type="EMBL" id="ENO19002.1"/>
    </source>
</evidence>
<evidence type="ECO:0000313" key="4">
    <source>
        <dbReference type="Proteomes" id="UP000013015"/>
    </source>
</evidence>
<dbReference type="GO" id="GO:0016740">
    <property type="term" value="F:transferase activity"/>
    <property type="evidence" value="ECO:0007669"/>
    <property type="project" value="UniProtKB-KW"/>
</dbReference>
<protein>
    <submittedName>
        <fullName evidence="3">Glycosyl transferase</fullName>
    </submittedName>
</protein>
<dbReference type="PANTHER" id="PTHR48090:SF7">
    <property type="entry name" value="RFBJ PROTEIN"/>
    <property type="match status" value="1"/>
</dbReference>
<evidence type="ECO:0000256" key="1">
    <source>
        <dbReference type="ARBA" id="ARBA00006739"/>
    </source>
</evidence>
<dbReference type="eggNOG" id="COG1216">
    <property type="taxonomic scope" value="Bacteria"/>
</dbReference>
<dbReference type="InterPro" id="IPR001173">
    <property type="entry name" value="Glyco_trans_2-like"/>
</dbReference>
<dbReference type="STRING" id="888050.HMPREF9004_0337"/>
<dbReference type="Gene3D" id="3.90.550.10">
    <property type="entry name" value="Spore Coat Polysaccharide Biosynthesis Protein SpsA, Chain A"/>
    <property type="match status" value="1"/>
</dbReference>
<evidence type="ECO:0000259" key="2">
    <source>
        <dbReference type="Pfam" id="PF00535"/>
    </source>
</evidence>
<dbReference type="OrthoDB" id="9810303at2"/>
<comment type="similarity">
    <text evidence="1">Belongs to the glycosyltransferase 2 family.</text>
</comment>
<dbReference type="PANTHER" id="PTHR48090">
    <property type="entry name" value="UNDECAPRENYL-PHOSPHATE 4-DEOXY-4-FORMAMIDO-L-ARABINOSE TRANSFERASE-RELATED"/>
    <property type="match status" value="1"/>
</dbReference>
<dbReference type="EMBL" id="AQHZ01000005">
    <property type="protein sequence ID" value="ENO19002.1"/>
    <property type="molecule type" value="Genomic_DNA"/>
</dbReference>
<feature type="domain" description="Glycosyltransferase 2-like" evidence="2">
    <location>
        <begin position="9"/>
        <end position="165"/>
    </location>
</feature>
<organism evidence="3 4">
    <name type="scientific">Schaalia cardiffensis F0333</name>
    <dbReference type="NCBI Taxonomy" id="888050"/>
    <lineage>
        <taxon>Bacteria</taxon>
        <taxon>Bacillati</taxon>
        <taxon>Actinomycetota</taxon>
        <taxon>Actinomycetes</taxon>
        <taxon>Actinomycetales</taxon>
        <taxon>Actinomycetaceae</taxon>
        <taxon>Schaalia</taxon>
    </lineage>
</organism>
<dbReference type="InterPro" id="IPR029044">
    <property type="entry name" value="Nucleotide-diphossugar_trans"/>
</dbReference>
<reference evidence="3 4" key="1">
    <citation type="submission" date="2013-03" db="EMBL/GenBank/DDBJ databases">
        <title>Reference genome for the Human Microbiome Project.</title>
        <authorList>
            <person name="Aqrawi P."/>
            <person name="Ayvaz T."/>
            <person name="Bess C."/>
            <person name="Blankenburg K."/>
            <person name="Coyle M."/>
            <person name="Deng J."/>
            <person name="Forbes L."/>
            <person name="Fowler G."/>
            <person name="Francisco L."/>
            <person name="Fu Q."/>
            <person name="Gibbs R."/>
            <person name="Gross S."/>
            <person name="Gubbala S."/>
            <person name="Hale W."/>
            <person name="Hemphill L."/>
            <person name="Highlander S."/>
            <person name="Hirani K."/>
            <person name="Jackson L."/>
            <person name="Jakkamsetti A."/>
            <person name="Javaid M."/>
            <person name="Jayaseelan J.C."/>
            <person name="Jiang H."/>
            <person name="Joshi V."/>
            <person name="Korchina V."/>
            <person name="Kovar C."/>
            <person name="Lara F."/>
            <person name="Lee S."/>
            <person name="Liu Y."/>
            <person name="Mata R."/>
            <person name="Mathew T."/>
            <person name="Munidasa M."/>
            <person name="Muzny D."/>
            <person name="Nazareth L."/>
            <person name="Ngo R."/>
            <person name="Nguyen L."/>
            <person name="Nguyen N."/>
            <person name="Okwuonu G."/>
            <person name="Ongeri F."/>
            <person name="Palculict T."/>
            <person name="Patil S."/>
            <person name="Petrosino J."/>
            <person name="Pham C."/>
            <person name="Pham P."/>
            <person name="Pu L.-L."/>
            <person name="Qin X."/>
            <person name="Qu J."/>
            <person name="Reid J."/>
            <person name="Ross M."/>
            <person name="Ruth R."/>
            <person name="Saada N."/>
            <person name="San Lucas F."/>
            <person name="Santibanez J."/>
            <person name="Shang Y."/>
            <person name="Simmons D."/>
            <person name="Song X.-Z."/>
            <person name="Tang L.-Y."/>
            <person name="Thornton R."/>
            <person name="Warren J."/>
            <person name="Weissenberger G."/>
            <person name="Wilczek-Boney K."/>
            <person name="Worley K."/>
            <person name="Youmans B."/>
            <person name="Zhang J."/>
            <person name="Zhang L."/>
            <person name="Zhao Z."/>
            <person name="Zhou C."/>
            <person name="Zhu D."/>
            <person name="Zhu Y."/>
        </authorList>
    </citation>
    <scope>NUCLEOTIDE SEQUENCE [LARGE SCALE GENOMIC DNA]</scope>
    <source>
        <strain evidence="3 4">F0333</strain>
    </source>
</reference>
<sequence length="225" mass="24488">MERNTDVWVVIPAYNEGPMIARVIASVRKFFPNIVCVDDASSDDTVCAARRAGALVIPHPVNLGQGAALQTGFTWVLKKTEARFAVTFDADGQHRAEDAEGMCALARKNDLGFVFGSRFLSESPQGLSPMRRLVLKSAAGAARRKTGLAVTDAHNGLRVIRRDALSSFSLVHNRMAHASEIVEKLAVTGLAWAEYPVSIEYSEYSRAKGQSLLNSVNILVDLVME</sequence>
<dbReference type="SUPFAM" id="SSF53448">
    <property type="entry name" value="Nucleotide-diphospho-sugar transferases"/>
    <property type="match status" value="1"/>
</dbReference>
<gene>
    <name evidence="3" type="ORF">HMPREF9004_0337</name>
</gene>
<name>N6X6J2_9ACTO</name>
<dbReference type="PATRIC" id="fig|888050.3.peg.331"/>
<dbReference type="Pfam" id="PF00535">
    <property type="entry name" value="Glycos_transf_2"/>
    <property type="match status" value="1"/>
</dbReference>
<dbReference type="HOGENOM" id="CLU_033536_7_4_11"/>
<dbReference type="RefSeq" id="WP_005962050.1">
    <property type="nucleotide sequence ID" value="NZ_CP040505.1"/>
</dbReference>